<gene>
    <name evidence="3" type="ORF">E3T49_05150</name>
</gene>
<dbReference type="Pfam" id="PF13795">
    <property type="entry name" value="HupE_UreJ_2"/>
    <property type="match status" value="1"/>
</dbReference>
<name>A0A4Y8JVR4_9MICO</name>
<evidence type="ECO:0000313" key="4">
    <source>
        <dbReference type="Proteomes" id="UP000297472"/>
    </source>
</evidence>
<keyword evidence="2" id="KW-0732">Signal</keyword>
<evidence type="ECO:0000256" key="2">
    <source>
        <dbReference type="SAM" id="SignalP"/>
    </source>
</evidence>
<feature type="signal peptide" evidence="2">
    <location>
        <begin position="1"/>
        <end position="28"/>
    </location>
</feature>
<accession>A0A4Y8JVR4</accession>
<reference evidence="3 4" key="1">
    <citation type="submission" date="2019-03" db="EMBL/GenBank/DDBJ databases">
        <title>Genomics of glacier-inhabiting Cryobacterium strains.</title>
        <authorList>
            <person name="Liu Q."/>
            <person name="Xin Y.-H."/>
        </authorList>
    </citation>
    <scope>NUCLEOTIDE SEQUENCE [LARGE SCALE GENOMIC DNA]</scope>
    <source>
        <strain evidence="3 4">TMT1-51</strain>
    </source>
</reference>
<sequence>MRNSALAALTVLAGVAALILGVAAPASAHVLPTSTVVLEVHDDAMDAQLRIPVTDLVSASGINLGDETAADLAAHDSAVAAYIARHFAPESATAHLVPPDGADPRMFDLGYDVVVHRIVTHAVIVSVQNDWSGGVVESARGLGTIRRDTVTGEITPLTVDLGAASAWTGFTSLVSLGLSHIREGVDHQLFLLTLLLPAPLIVAAGRWAGPARPRTAVKRIASITIAFTIGHSVTLALGALGLPAPQPVVEALIAVSILIAAVHAVHPIFAGREAVVATAFGLVHGLAFSATLTGLHLSGGQLVLSLLGFNLGIELMQLIVVALVLPPLMVLARTRSYRPLRLAAACATGIAAVGWLAQRVGFANPIASAADGIEGVSVYLVVVLWISALTVVGYARLPLTRSGRSAAGRLTGSSIRYPWENAS</sequence>
<keyword evidence="4" id="KW-1185">Reference proteome</keyword>
<keyword evidence="1" id="KW-0472">Membrane</keyword>
<organism evidence="3 4">
    <name type="scientific">Cryobacterium cryoconiti</name>
    <dbReference type="NCBI Taxonomy" id="1259239"/>
    <lineage>
        <taxon>Bacteria</taxon>
        <taxon>Bacillati</taxon>
        <taxon>Actinomycetota</taxon>
        <taxon>Actinomycetes</taxon>
        <taxon>Micrococcales</taxon>
        <taxon>Microbacteriaceae</taxon>
        <taxon>Cryobacterium</taxon>
    </lineage>
</organism>
<protein>
    <submittedName>
        <fullName evidence="3">HupE/UreJ family protein</fullName>
    </submittedName>
</protein>
<feature type="transmembrane region" description="Helical" evidence="1">
    <location>
        <begin position="248"/>
        <end position="269"/>
    </location>
</feature>
<dbReference type="RefSeq" id="WP_134423899.1">
    <property type="nucleotide sequence ID" value="NZ_SOHA01000010.1"/>
</dbReference>
<keyword evidence="1" id="KW-1133">Transmembrane helix</keyword>
<keyword evidence="1" id="KW-0812">Transmembrane</keyword>
<dbReference type="InterPro" id="IPR032809">
    <property type="entry name" value="Put_HupE_UreJ"/>
</dbReference>
<dbReference type="EMBL" id="SOHA01000010">
    <property type="protein sequence ID" value="TFD32068.1"/>
    <property type="molecule type" value="Genomic_DNA"/>
</dbReference>
<feature type="transmembrane region" description="Helical" evidence="1">
    <location>
        <begin position="189"/>
        <end position="208"/>
    </location>
</feature>
<comment type="caution">
    <text evidence="3">The sequence shown here is derived from an EMBL/GenBank/DDBJ whole genome shotgun (WGS) entry which is preliminary data.</text>
</comment>
<evidence type="ECO:0000313" key="3">
    <source>
        <dbReference type="EMBL" id="TFD32068.1"/>
    </source>
</evidence>
<dbReference type="AlphaFoldDB" id="A0A4Y8JVR4"/>
<feature type="transmembrane region" description="Helical" evidence="1">
    <location>
        <begin position="276"/>
        <end position="297"/>
    </location>
</feature>
<feature type="chain" id="PRO_5021318647" evidence="2">
    <location>
        <begin position="29"/>
        <end position="423"/>
    </location>
</feature>
<feature type="transmembrane region" description="Helical" evidence="1">
    <location>
        <begin position="340"/>
        <end position="357"/>
    </location>
</feature>
<dbReference type="Proteomes" id="UP000297472">
    <property type="component" value="Unassembled WGS sequence"/>
</dbReference>
<dbReference type="OrthoDB" id="9808870at2"/>
<evidence type="ECO:0000256" key="1">
    <source>
        <dbReference type="SAM" id="Phobius"/>
    </source>
</evidence>
<proteinExistence type="predicted"/>
<feature type="transmembrane region" description="Helical" evidence="1">
    <location>
        <begin position="220"/>
        <end position="242"/>
    </location>
</feature>
<feature type="transmembrane region" description="Helical" evidence="1">
    <location>
        <begin position="377"/>
        <end position="395"/>
    </location>
</feature>
<feature type="transmembrane region" description="Helical" evidence="1">
    <location>
        <begin position="303"/>
        <end position="328"/>
    </location>
</feature>